<evidence type="ECO:0000256" key="16">
    <source>
        <dbReference type="PROSITE-ProRule" id="PRU00191"/>
    </source>
</evidence>
<dbReference type="InterPro" id="IPR020635">
    <property type="entry name" value="Tyr_kinase_cat_dom"/>
</dbReference>
<keyword evidence="8 18" id="KW-0547">Nucleotide-binding</keyword>
<evidence type="ECO:0000256" key="18">
    <source>
        <dbReference type="PROSITE-ProRule" id="PRU10141"/>
    </source>
</evidence>
<dbReference type="Gene3D" id="3.30.200.20">
    <property type="entry name" value="Phosphorylase Kinase, domain 1"/>
    <property type="match status" value="1"/>
</dbReference>
<feature type="compositionally biased region" description="Polar residues" evidence="20">
    <location>
        <begin position="22"/>
        <end position="40"/>
    </location>
</feature>
<dbReference type="SUPFAM" id="SSF55550">
    <property type="entry name" value="SH2 domain"/>
    <property type="match status" value="1"/>
</dbReference>
<evidence type="ECO:0000256" key="6">
    <source>
        <dbReference type="ARBA" id="ARBA00022679"/>
    </source>
</evidence>
<dbReference type="GO" id="GO:0005524">
    <property type="term" value="F:ATP binding"/>
    <property type="evidence" value="ECO:0007669"/>
    <property type="project" value="UniProtKB-UniRule"/>
</dbReference>
<evidence type="ECO:0000256" key="11">
    <source>
        <dbReference type="ARBA" id="ARBA00022843"/>
    </source>
</evidence>
<keyword evidence="25" id="KW-1185">Reference proteome</keyword>
<accession>A0A673BLN2</accession>
<evidence type="ECO:0000259" key="23">
    <source>
        <dbReference type="PROSITE" id="PS50011"/>
    </source>
</evidence>
<dbReference type="Pfam" id="PF00018">
    <property type="entry name" value="SH3_1"/>
    <property type="match status" value="1"/>
</dbReference>
<dbReference type="PROSITE" id="PS00109">
    <property type="entry name" value="PROTEIN_KINASE_TYR"/>
    <property type="match status" value="1"/>
</dbReference>
<dbReference type="SUPFAM" id="SSF50044">
    <property type="entry name" value="SH3-domain"/>
    <property type="match status" value="1"/>
</dbReference>
<evidence type="ECO:0000256" key="4">
    <source>
        <dbReference type="ARBA" id="ARBA00022475"/>
    </source>
</evidence>
<dbReference type="PRINTS" id="PR00452">
    <property type="entry name" value="SH3DOMAIN"/>
</dbReference>
<dbReference type="InterPro" id="IPR001245">
    <property type="entry name" value="Ser-Thr/Tyr_kinase_cat_dom"/>
</dbReference>
<evidence type="ECO:0000259" key="21">
    <source>
        <dbReference type="PROSITE" id="PS50001"/>
    </source>
</evidence>
<keyword evidence="13 19" id="KW-0829">Tyrosine-protein kinase</keyword>
<evidence type="ECO:0000256" key="15">
    <source>
        <dbReference type="ARBA" id="ARBA00051245"/>
    </source>
</evidence>
<keyword evidence="3 17" id="KW-0728">SH3 domain</keyword>
<evidence type="ECO:0000256" key="20">
    <source>
        <dbReference type="SAM" id="MobiDB-lite"/>
    </source>
</evidence>
<evidence type="ECO:0000256" key="8">
    <source>
        <dbReference type="ARBA" id="ARBA00022741"/>
    </source>
</evidence>
<name>A0A673BLN2_9TELE</name>
<dbReference type="RefSeq" id="XP_029984545.1">
    <property type="nucleotide sequence ID" value="XM_030128685.1"/>
</dbReference>
<keyword evidence="4" id="KW-1003">Cell membrane</keyword>
<dbReference type="InterPro" id="IPR011009">
    <property type="entry name" value="Kinase-like_dom_sf"/>
</dbReference>
<feature type="domain" description="SH2" evidence="21">
    <location>
        <begin position="108"/>
        <end position="205"/>
    </location>
</feature>
<keyword evidence="11" id="KW-0832">Ubl conjugation</keyword>
<dbReference type="FunFam" id="3.30.200.20:FF:000036">
    <property type="entry name" value="Tyrosine-protein kinase"/>
    <property type="match status" value="1"/>
</dbReference>
<keyword evidence="9 19" id="KW-0418">Kinase</keyword>
<dbReference type="InterPro" id="IPR001452">
    <property type="entry name" value="SH3_domain"/>
</dbReference>
<comment type="subcellular location">
    <subcellularLocation>
        <location evidence="1">Cell membrane</location>
    </subcellularLocation>
    <subcellularLocation>
        <location evidence="2">Membrane</location>
        <topology evidence="2">Lipid-anchor</topology>
    </subcellularLocation>
</comment>
<keyword evidence="5" id="KW-0597">Phosphoprotein</keyword>
<dbReference type="PRINTS" id="PR00401">
    <property type="entry name" value="SH2DOMAIN"/>
</dbReference>
<dbReference type="PANTHER" id="PTHR24418">
    <property type="entry name" value="TYROSINE-PROTEIN KINASE"/>
    <property type="match status" value="1"/>
</dbReference>
<evidence type="ECO:0000313" key="24">
    <source>
        <dbReference type="Ensembl" id="ENSSORP00005042700.1"/>
    </source>
</evidence>
<dbReference type="PROSITE" id="PS50002">
    <property type="entry name" value="SH3"/>
    <property type="match status" value="1"/>
</dbReference>
<feature type="domain" description="Protein kinase" evidence="23">
    <location>
        <begin position="226"/>
        <end position="478"/>
    </location>
</feature>
<dbReference type="GO" id="GO:0004715">
    <property type="term" value="F:non-membrane spanning protein tyrosine kinase activity"/>
    <property type="evidence" value="ECO:0007669"/>
    <property type="project" value="UniProtKB-EC"/>
</dbReference>
<evidence type="ECO:0000256" key="19">
    <source>
        <dbReference type="RuleBase" id="RU362096"/>
    </source>
</evidence>
<dbReference type="Gene3D" id="2.30.30.40">
    <property type="entry name" value="SH3 Domains"/>
    <property type="match status" value="1"/>
</dbReference>
<dbReference type="CTD" id="640"/>
<dbReference type="EC" id="2.7.10.2" evidence="19"/>
<dbReference type="OrthoDB" id="4062651at2759"/>
<feature type="domain" description="SH3" evidence="22">
    <location>
        <begin position="42"/>
        <end position="102"/>
    </location>
</feature>
<dbReference type="CDD" id="cd12009">
    <property type="entry name" value="SH3_Blk"/>
    <property type="match status" value="1"/>
</dbReference>
<dbReference type="Proteomes" id="UP000472271">
    <property type="component" value="Chromosome 24"/>
</dbReference>
<dbReference type="GeneID" id="115415188"/>
<organism evidence="24 25">
    <name type="scientific">Sphaeramia orbicularis</name>
    <name type="common">orbiculate cardinalfish</name>
    <dbReference type="NCBI Taxonomy" id="375764"/>
    <lineage>
        <taxon>Eukaryota</taxon>
        <taxon>Metazoa</taxon>
        <taxon>Chordata</taxon>
        <taxon>Craniata</taxon>
        <taxon>Vertebrata</taxon>
        <taxon>Euteleostomi</taxon>
        <taxon>Actinopterygii</taxon>
        <taxon>Neopterygii</taxon>
        <taxon>Teleostei</taxon>
        <taxon>Neoteleostei</taxon>
        <taxon>Acanthomorphata</taxon>
        <taxon>Gobiaria</taxon>
        <taxon>Kurtiformes</taxon>
        <taxon>Apogonoidei</taxon>
        <taxon>Apogonidae</taxon>
        <taxon>Apogoninae</taxon>
        <taxon>Sphaeramia</taxon>
    </lineage>
</organism>
<dbReference type="InterPro" id="IPR000980">
    <property type="entry name" value="SH2"/>
</dbReference>
<evidence type="ECO:0000256" key="9">
    <source>
        <dbReference type="ARBA" id="ARBA00022777"/>
    </source>
</evidence>
<comment type="similarity">
    <text evidence="19">Belongs to the protein kinase superfamily. Tyr protein kinase family.</text>
</comment>
<evidence type="ECO:0000256" key="2">
    <source>
        <dbReference type="ARBA" id="ARBA00004635"/>
    </source>
</evidence>
<evidence type="ECO:0000256" key="5">
    <source>
        <dbReference type="ARBA" id="ARBA00022553"/>
    </source>
</evidence>
<dbReference type="PROSITE" id="PS00107">
    <property type="entry name" value="PROTEIN_KINASE_ATP"/>
    <property type="match status" value="1"/>
</dbReference>
<dbReference type="SUPFAM" id="SSF56112">
    <property type="entry name" value="Protein kinase-like (PK-like)"/>
    <property type="match status" value="1"/>
</dbReference>
<protein>
    <recommendedName>
        <fullName evidence="19">Tyrosine-protein kinase</fullName>
        <ecNumber evidence="19">2.7.10.2</ecNumber>
    </recommendedName>
</protein>
<evidence type="ECO:0000313" key="25">
    <source>
        <dbReference type="Proteomes" id="UP000472271"/>
    </source>
</evidence>
<dbReference type="FunFam" id="1.10.510.10:FF:000553">
    <property type="entry name" value="Tyrosine-protein kinase"/>
    <property type="match status" value="1"/>
</dbReference>
<reference evidence="24" key="1">
    <citation type="submission" date="2019-06" db="EMBL/GenBank/DDBJ databases">
        <authorList>
            <consortium name="Wellcome Sanger Institute Data Sharing"/>
        </authorList>
    </citation>
    <scope>NUCLEOTIDE SEQUENCE [LARGE SCALE GENOMIC DNA]</scope>
</reference>
<sequence length="489" mass="56053">MGCTCSGPKQVKDGSFYKATHKSQASHSSNHTGHGGNTYSENDDTVYVAQHDFKGTNDSDLPFIKGEKLKVLQENGEWWLARSLSTGQEGFIPSNYVSRTEAFEMEKWFFKDLSRRETERLLLAPGNKAGSFLVRESETSQGSFSLSVRDFVPEQGDVVKHYKIRCLDKGGYYISPSNTFQSLQELVKYYTRKADGLCQRLNAPCKPMAPQQQWAHDEWEIPRETLKMVKKLGAGQFGEVWMGYYKNTQKVAIKTLKEGTMEPEAFLQEANLMKQLQHERLVRLHAVVTREPILIVTEFMVNGCLLDFLKTDEGKKLRLNKLIDMSAQIAEGMAYIERKNYIHRDLRAANILVNETLHCKIADFGLARIIESEYTAHEGAKFPIKWTAPEAINFGTFSIKSDVWSFGILLTEIVTYGRIPYPGMTNPEVIRNLDRAYRMPRPEGCPDELYEIMSMCWKQKPEDRPTFEFLQNTLNDFFIATEAQYEMQP</sequence>
<comment type="catalytic activity">
    <reaction evidence="15 19">
        <text>L-tyrosyl-[protein] + ATP = O-phospho-L-tyrosyl-[protein] + ADP + H(+)</text>
        <dbReference type="Rhea" id="RHEA:10596"/>
        <dbReference type="Rhea" id="RHEA-COMP:10136"/>
        <dbReference type="Rhea" id="RHEA-COMP:20101"/>
        <dbReference type="ChEBI" id="CHEBI:15378"/>
        <dbReference type="ChEBI" id="CHEBI:30616"/>
        <dbReference type="ChEBI" id="CHEBI:46858"/>
        <dbReference type="ChEBI" id="CHEBI:61978"/>
        <dbReference type="ChEBI" id="CHEBI:456216"/>
        <dbReference type="EC" id="2.7.10.2"/>
    </reaction>
</comment>
<evidence type="ECO:0000256" key="3">
    <source>
        <dbReference type="ARBA" id="ARBA00022443"/>
    </source>
</evidence>
<dbReference type="FunFam" id="3.30.505.10:FF:000010">
    <property type="entry name" value="Tyrosine-protein kinase"/>
    <property type="match status" value="1"/>
</dbReference>
<dbReference type="SMART" id="SM00219">
    <property type="entry name" value="TyrKc"/>
    <property type="match status" value="1"/>
</dbReference>
<evidence type="ECO:0000256" key="10">
    <source>
        <dbReference type="ARBA" id="ARBA00022840"/>
    </source>
</evidence>
<dbReference type="GO" id="GO:0005886">
    <property type="term" value="C:plasma membrane"/>
    <property type="evidence" value="ECO:0007669"/>
    <property type="project" value="UniProtKB-SubCell"/>
</dbReference>
<keyword evidence="16" id="KW-0727">SH2 domain</keyword>
<dbReference type="Ensembl" id="ENSSORT00005043786.1">
    <property type="protein sequence ID" value="ENSSORP00005042700.1"/>
    <property type="gene ID" value="ENSSORG00005017690.1"/>
</dbReference>
<reference evidence="24" key="3">
    <citation type="submission" date="2025-09" db="UniProtKB">
        <authorList>
            <consortium name="Ensembl"/>
        </authorList>
    </citation>
    <scope>IDENTIFICATION</scope>
</reference>
<dbReference type="InterPro" id="IPR008266">
    <property type="entry name" value="Tyr_kinase_AS"/>
</dbReference>
<keyword evidence="12" id="KW-0472">Membrane</keyword>
<gene>
    <name evidence="24" type="primary">blk</name>
</gene>
<evidence type="ECO:0000256" key="14">
    <source>
        <dbReference type="ARBA" id="ARBA00023288"/>
    </source>
</evidence>
<dbReference type="PROSITE" id="PS50001">
    <property type="entry name" value="SH2"/>
    <property type="match status" value="1"/>
</dbReference>
<keyword evidence="10 18" id="KW-0067">ATP-binding</keyword>
<reference evidence="24" key="2">
    <citation type="submission" date="2025-08" db="UniProtKB">
        <authorList>
            <consortium name="Ensembl"/>
        </authorList>
    </citation>
    <scope>IDENTIFICATION</scope>
</reference>
<dbReference type="SMART" id="SM00326">
    <property type="entry name" value="SH3"/>
    <property type="match status" value="1"/>
</dbReference>
<dbReference type="InterPro" id="IPR017441">
    <property type="entry name" value="Protein_kinase_ATP_BS"/>
</dbReference>
<dbReference type="Gene3D" id="1.10.510.10">
    <property type="entry name" value="Transferase(Phosphotransferase) domain 1"/>
    <property type="match status" value="1"/>
</dbReference>
<dbReference type="Pfam" id="PF07714">
    <property type="entry name" value="PK_Tyr_Ser-Thr"/>
    <property type="match status" value="1"/>
</dbReference>
<evidence type="ECO:0000256" key="13">
    <source>
        <dbReference type="ARBA" id="ARBA00023137"/>
    </source>
</evidence>
<dbReference type="InterPro" id="IPR036860">
    <property type="entry name" value="SH2_dom_sf"/>
</dbReference>
<evidence type="ECO:0000256" key="17">
    <source>
        <dbReference type="PROSITE-ProRule" id="PRU00192"/>
    </source>
</evidence>
<evidence type="ECO:0000256" key="1">
    <source>
        <dbReference type="ARBA" id="ARBA00004236"/>
    </source>
</evidence>
<evidence type="ECO:0000256" key="7">
    <source>
        <dbReference type="ARBA" id="ARBA00022707"/>
    </source>
</evidence>
<keyword evidence="7" id="KW-0519">Myristate</keyword>
<dbReference type="InterPro" id="IPR000719">
    <property type="entry name" value="Prot_kinase_dom"/>
</dbReference>
<dbReference type="Pfam" id="PF00017">
    <property type="entry name" value="SH2"/>
    <property type="match status" value="1"/>
</dbReference>
<dbReference type="InterPro" id="IPR036028">
    <property type="entry name" value="SH3-like_dom_sf"/>
</dbReference>
<evidence type="ECO:0000256" key="12">
    <source>
        <dbReference type="ARBA" id="ARBA00023136"/>
    </source>
</evidence>
<dbReference type="InterPro" id="IPR050198">
    <property type="entry name" value="Non-receptor_tyrosine_kinases"/>
</dbReference>
<dbReference type="AlphaFoldDB" id="A0A673BLN2"/>
<evidence type="ECO:0000259" key="22">
    <source>
        <dbReference type="PROSITE" id="PS50002"/>
    </source>
</evidence>
<dbReference type="CDD" id="cd05067">
    <property type="entry name" value="PTKc_Lck_Blk"/>
    <property type="match status" value="1"/>
</dbReference>
<keyword evidence="14" id="KW-0449">Lipoprotein</keyword>
<keyword evidence="6 19" id="KW-0808">Transferase</keyword>
<feature type="binding site" evidence="18">
    <location>
        <position position="254"/>
    </location>
    <ligand>
        <name>ATP</name>
        <dbReference type="ChEBI" id="CHEBI:30616"/>
    </ligand>
</feature>
<proteinExistence type="inferred from homology"/>
<dbReference type="CDD" id="cd09933">
    <property type="entry name" value="SH2_Src_family"/>
    <property type="match status" value="1"/>
</dbReference>
<dbReference type="SMART" id="SM00252">
    <property type="entry name" value="SH2"/>
    <property type="match status" value="1"/>
</dbReference>
<feature type="region of interest" description="Disordered" evidence="20">
    <location>
        <begin position="19"/>
        <end position="41"/>
    </location>
</feature>
<dbReference type="Gene3D" id="3.30.505.10">
    <property type="entry name" value="SH2 domain"/>
    <property type="match status" value="1"/>
</dbReference>
<dbReference type="PROSITE" id="PS50011">
    <property type="entry name" value="PROTEIN_KINASE_DOM"/>
    <property type="match status" value="1"/>
</dbReference>
<dbReference type="PRINTS" id="PR00109">
    <property type="entry name" value="TYRKINASE"/>
</dbReference>